<feature type="transmembrane region" description="Helical" evidence="1">
    <location>
        <begin position="6"/>
        <end position="22"/>
    </location>
</feature>
<dbReference type="STRING" id="1617426.TR69_WS6001000904"/>
<organism evidence="3 4">
    <name type="scientific">candidate division WS6 bacterium OLB20</name>
    <dbReference type="NCBI Taxonomy" id="1617426"/>
    <lineage>
        <taxon>Bacteria</taxon>
        <taxon>Candidatus Dojkabacteria</taxon>
    </lineage>
</organism>
<feature type="transmembrane region" description="Helical" evidence="1">
    <location>
        <begin position="43"/>
        <end position="67"/>
    </location>
</feature>
<dbReference type="NCBIfam" id="NF047864">
    <property type="entry name" value="CBU_0592_membra"/>
    <property type="match status" value="1"/>
</dbReference>
<sequence length="97" mass="10305">MDIANILGIAGAAIILLAFVLNQNGTWSDKHIRYDSANVIGSVLLALSAFLIQGWAFVLLNLVWAAVSLRDVVKAAYGKEMPPVTAKPGQPKSVETA</sequence>
<evidence type="ECO:0000313" key="3">
    <source>
        <dbReference type="EMBL" id="KXK26881.1"/>
    </source>
</evidence>
<dbReference type="Pfam" id="PF26604">
    <property type="entry name" value="CBU_0592"/>
    <property type="match status" value="1"/>
</dbReference>
<keyword evidence="1" id="KW-1133">Transmembrane helix</keyword>
<gene>
    <name evidence="3" type="ORF">TR69_WS6001000904</name>
</gene>
<keyword evidence="1" id="KW-0812">Transmembrane</keyword>
<protein>
    <recommendedName>
        <fullName evidence="2">CBU-0592-like domain-containing protein</fullName>
    </recommendedName>
</protein>
<reference evidence="3 4" key="1">
    <citation type="submission" date="2015-02" db="EMBL/GenBank/DDBJ databases">
        <title>Improved understanding of the partial-nitritation anammox process through 23 genomes representing the majority of the microbial community.</title>
        <authorList>
            <person name="Speth D.R."/>
            <person name="In T Zandt M."/>
            <person name="Guerrero Cruz S."/>
            <person name="Jetten M.S."/>
            <person name="Dutilh B.E."/>
        </authorList>
    </citation>
    <scope>NUCLEOTIDE SEQUENCE [LARGE SCALE GENOMIC DNA]</scope>
    <source>
        <strain evidence="3">OLB20</strain>
    </source>
</reference>
<dbReference type="AlphaFoldDB" id="A0A136LZ16"/>
<evidence type="ECO:0000313" key="4">
    <source>
        <dbReference type="Proteomes" id="UP000070457"/>
    </source>
</evidence>
<dbReference type="InterPro" id="IPR058058">
    <property type="entry name" value="CBU_0592-like"/>
</dbReference>
<evidence type="ECO:0000256" key="1">
    <source>
        <dbReference type="SAM" id="Phobius"/>
    </source>
</evidence>
<keyword evidence="1" id="KW-0472">Membrane</keyword>
<dbReference type="Proteomes" id="UP000070457">
    <property type="component" value="Unassembled WGS sequence"/>
</dbReference>
<feature type="domain" description="CBU-0592-like" evidence="2">
    <location>
        <begin position="5"/>
        <end position="75"/>
    </location>
</feature>
<comment type="caution">
    <text evidence="3">The sequence shown here is derived from an EMBL/GenBank/DDBJ whole genome shotgun (WGS) entry which is preliminary data.</text>
</comment>
<proteinExistence type="predicted"/>
<accession>A0A136LZ16</accession>
<dbReference type="EMBL" id="JYNZ01000003">
    <property type="protein sequence ID" value="KXK26881.1"/>
    <property type="molecule type" value="Genomic_DNA"/>
</dbReference>
<name>A0A136LZ16_9BACT</name>
<evidence type="ECO:0000259" key="2">
    <source>
        <dbReference type="Pfam" id="PF26604"/>
    </source>
</evidence>